<comment type="caution">
    <text evidence="1">The sequence shown here is derived from an EMBL/GenBank/DDBJ whole genome shotgun (WGS) entry which is preliminary data.</text>
</comment>
<dbReference type="AlphaFoldDB" id="M0QJS3"/>
<dbReference type="Proteomes" id="UP000011666">
    <property type="component" value="Unassembled WGS sequence"/>
</dbReference>
<organism evidence="1 2">
    <name type="scientific">Gordonia soli NBRC 108243</name>
    <dbReference type="NCBI Taxonomy" id="1223545"/>
    <lineage>
        <taxon>Bacteria</taxon>
        <taxon>Bacillati</taxon>
        <taxon>Actinomycetota</taxon>
        <taxon>Actinomycetes</taxon>
        <taxon>Mycobacteriales</taxon>
        <taxon>Gordoniaceae</taxon>
        <taxon>Gordonia</taxon>
    </lineage>
</organism>
<protein>
    <submittedName>
        <fullName evidence="1">Uncharacterized protein</fullName>
    </submittedName>
</protein>
<gene>
    <name evidence="1" type="ORF">GS4_16_00610</name>
</gene>
<dbReference type="RefSeq" id="WP_007620755.1">
    <property type="nucleotide sequence ID" value="NZ_BANX01000016.1"/>
</dbReference>
<sequence length="104" mass="11691">MDIRVDEDVVQVLDREDLRALRVTTSLDGPDTGERLRRRGLGYVDGGYAYVNAMWLKSLDSQPRWSAEVRELLSFADSRGWFDGVFLRVALVSRSSTVGEPIAS</sequence>
<dbReference type="eggNOG" id="ENOG5032IIE">
    <property type="taxonomic scope" value="Bacteria"/>
</dbReference>
<dbReference type="STRING" id="1223545.GS4_16_00610"/>
<keyword evidence="2" id="KW-1185">Reference proteome</keyword>
<evidence type="ECO:0000313" key="1">
    <source>
        <dbReference type="EMBL" id="GAC68531.1"/>
    </source>
</evidence>
<reference evidence="1 2" key="1">
    <citation type="submission" date="2013-01" db="EMBL/GenBank/DDBJ databases">
        <title>Whole genome shotgun sequence of Gordonia soli NBRC 108243.</title>
        <authorList>
            <person name="Isaki-Nakamura S."/>
            <person name="Hosoyama A."/>
            <person name="Tsuchikane K."/>
            <person name="Ando Y."/>
            <person name="Baba S."/>
            <person name="Ohji S."/>
            <person name="Hamada M."/>
            <person name="Tamura T."/>
            <person name="Yamazoe A."/>
            <person name="Yamazaki S."/>
            <person name="Fujita N."/>
        </authorList>
    </citation>
    <scope>NUCLEOTIDE SEQUENCE [LARGE SCALE GENOMIC DNA]</scope>
    <source>
        <strain evidence="1 2">NBRC 108243</strain>
    </source>
</reference>
<evidence type="ECO:0000313" key="2">
    <source>
        <dbReference type="Proteomes" id="UP000011666"/>
    </source>
</evidence>
<accession>M0QJS3</accession>
<dbReference type="EMBL" id="BANX01000016">
    <property type="protein sequence ID" value="GAC68531.1"/>
    <property type="molecule type" value="Genomic_DNA"/>
</dbReference>
<proteinExistence type="predicted"/>
<dbReference type="OrthoDB" id="4376418at2"/>
<name>M0QJS3_9ACTN</name>